<evidence type="ECO:0000313" key="6">
    <source>
        <dbReference type="Proteomes" id="UP000197446"/>
    </source>
</evidence>
<dbReference type="Pfam" id="PF00589">
    <property type="entry name" value="Phage_integrase"/>
    <property type="match status" value="1"/>
</dbReference>
<dbReference type="GO" id="GO:0003677">
    <property type="term" value="F:DNA binding"/>
    <property type="evidence" value="ECO:0007669"/>
    <property type="project" value="InterPro"/>
</dbReference>
<evidence type="ECO:0000256" key="3">
    <source>
        <dbReference type="ARBA" id="ARBA00023172"/>
    </source>
</evidence>
<dbReference type="PANTHER" id="PTHR30629:SF2">
    <property type="entry name" value="PROPHAGE INTEGRASE INTS-RELATED"/>
    <property type="match status" value="1"/>
</dbReference>
<feature type="domain" description="Tyr recombinase" evidence="4">
    <location>
        <begin position="1"/>
        <end position="159"/>
    </location>
</feature>
<accession>A0A254N4A7</accession>
<dbReference type="InterPro" id="IPR011010">
    <property type="entry name" value="DNA_brk_join_enz"/>
</dbReference>
<dbReference type="PROSITE" id="PS51898">
    <property type="entry name" value="TYR_RECOMBINASE"/>
    <property type="match status" value="1"/>
</dbReference>
<dbReference type="RefSeq" id="WP_088484063.1">
    <property type="nucleotide sequence ID" value="NZ_SGUE01000006.1"/>
</dbReference>
<sequence>MADDPNQTAVAALKLLLMTGARREEALKARWEHVDLQRGTWLIPTTKSGRARTVVLSRQAIELLQAQPSRGPEGWVFPGRDPSKPLHDPRKTFLRCLSKANIKGPVQVRIHDLRHTAASLMVSQGISLFLVQKMLGHSAPTMTQRYSHLADDPLRAAAQSVGDAIEAAIAPAAQAA</sequence>
<evidence type="ECO:0000313" key="5">
    <source>
        <dbReference type="EMBL" id="OWR02909.1"/>
    </source>
</evidence>
<dbReference type="InterPro" id="IPR002104">
    <property type="entry name" value="Integrase_catalytic"/>
</dbReference>
<dbReference type="EMBL" id="NISI01000006">
    <property type="protein sequence ID" value="OWR02909.1"/>
    <property type="molecule type" value="Genomic_DNA"/>
</dbReference>
<protein>
    <recommendedName>
        <fullName evidence="4">Tyr recombinase domain-containing protein</fullName>
    </recommendedName>
</protein>
<keyword evidence="2" id="KW-0229">DNA integration</keyword>
<dbReference type="GO" id="GO:0015074">
    <property type="term" value="P:DNA integration"/>
    <property type="evidence" value="ECO:0007669"/>
    <property type="project" value="UniProtKB-KW"/>
</dbReference>
<dbReference type="GO" id="GO:0006310">
    <property type="term" value="P:DNA recombination"/>
    <property type="evidence" value="ECO:0007669"/>
    <property type="project" value="UniProtKB-KW"/>
</dbReference>
<dbReference type="InterPro" id="IPR013762">
    <property type="entry name" value="Integrase-like_cat_sf"/>
</dbReference>
<keyword evidence="3" id="KW-0233">DNA recombination</keyword>
<dbReference type="OrthoDB" id="662444at2"/>
<gene>
    <name evidence="5" type="ORF">CDO81_15070</name>
</gene>
<comment type="caution">
    <text evidence="5">The sequence shown here is derived from an EMBL/GenBank/DDBJ whole genome shotgun (WGS) entry which is preliminary data.</text>
</comment>
<evidence type="ECO:0000256" key="1">
    <source>
        <dbReference type="ARBA" id="ARBA00008857"/>
    </source>
</evidence>
<dbReference type="AlphaFoldDB" id="A0A254N4A7"/>
<keyword evidence="6" id="KW-1185">Reference proteome</keyword>
<organism evidence="5 6">
    <name type="scientific">Roseateles puraquae</name>
    <dbReference type="NCBI Taxonomy" id="431059"/>
    <lineage>
        <taxon>Bacteria</taxon>
        <taxon>Pseudomonadati</taxon>
        <taxon>Pseudomonadota</taxon>
        <taxon>Betaproteobacteria</taxon>
        <taxon>Burkholderiales</taxon>
        <taxon>Sphaerotilaceae</taxon>
        <taxon>Roseateles</taxon>
    </lineage>
</organism>
<evidence type="ECO:0000256" key="2">
    <source>
        <dbReference type="ARBA" id="ARBA00022908"/>
    </source>
</evidence>
<dbReference type="CDD" id="cd00796">
    <property type="entry name" value="INT_Rci_Hp1_C"/>
    <property type="match status" value="1"/>
</dbReference>
<name>A0A254N4A7_9BURK</name>
<dbReference type="InterPro" id="IPR050808">
    <property type="entry name" value="Phage_Integrase"/>
</dbReference>
<proteinExistence type="inferred from homology"/>
<reference evidence="5 6" key="1">
    <citation type="journal article" date="2007" name="Int. J. Syst. Evol. Microbiol.">
        <title>Description of Pelomonas aquatica sp. nov. and Pelomonas puraquae sp. nov., isolated from industrial and haemodialysis water.</title>
        <authorList>
            <person name="Gomila M."/>
            <person name="Bowien B."/>
            <person name="Falsen E."/>
            <person name="Moore E.R."/>
            <person name="Lalucat J."/>
        </authorList>
    </citation>
    <scope>NUCLEOTIDE SEQUENCE [LARGE SCALE GENOMIC DNA]</scope>
    <source>
        <strain evidence="5 6">CCUG 52769</strain>
    </source>
</reference>
<dbReference type="SUPFAM" id="SSF56349">
    <property type="entry name" value="DNA breaking-rejoining enzymes"/>
    <property type="match status" value="1"/>
</dbReference>
<comment type="similarity">
    <text evidence="1">Belongs to the 'phage' integrase family.</text>
</comment>
<dbReference type="PANTHER" id="PTHR30629">
    <property type="entry name" value="PROPHAGE INTEGRASE"/>
    <property type="match status" value="1"/>
</dbReference>
<dbReference type="Gene3D" id="1.10.443.10">
    <property type="entry name" value="Intergrase catalytic core"/>
    <property type="match status" value="1"/>
</dbReference>
<dbReference type="Proteomes" id="UP000197446">
    <property type="component" value="Unassembled WGS sequence"/>
</dbReference>
<evidence type="ECO:0000259" key="4">
    <source>
        <dbReference type="PROSITE" id="PS51898"/>
    </source>
</evidence>